<dbReference type="EMBL" id="JSUH01000018">
    <property type="protein sequence ID" value="KHD96379.1"/>
    <property type="molecule type" value="Genomic_DNA"/>
</dbReference>
<name>A0A0A6VRH9_KOCRO</name>
<accession>A0A0A6VRH9</accession>
<feature type="transmembrane region" description="Helical" evidence="1">
    <location>
        <begin position="21"/>
        <end position="48"/>
    </location>
</feature>
<keyword evidence="1" id="KW-1133">Transmembrane helix</keyword>
<proteinExistence type="predicted"/>
<feature type="transmembrane region" description="Helical" evidence="1">
    <location>
        <begin position="91"/>
        <end position="119"/>
    </location>
</feature>
<sequence>MARMTRAQRDRSPGQPRPRRSIRTMFASSVLVMEAFIAFFAALTAYGVLGRELGDGARTAILAGGTALALLLGLAPAVLGRPWGYTVGWVLQAVFLATGFVLPTMFFVGGLSVLAWWYAVRTGARLDRENAARDAAQAQWEREHPDG</sequence>
<evidence type="ECO:0000313" key="2">
    <source>
        <dbReference type="EMBL" id="KHD96379.1"/>
    </source>
</evidence>
<evidence type="ECO:0000256" key="1">
    <source>
        <dbReference type="SAM" id="Phobius"/>
    </source>
</evidence>
<dbReference type="Pfam" id="PF14017">
    <property type="entry name" value="DUF4233"/>
    <property type="match status" value="1"/>
</dbReference>
<reference evidence="2 3" key="1">
    <citation type="journal article" date="2003" name="Int. J. Syst. Evol. Microbiol.">
        <title>Kocuria polaris sp. nov., an orange-pigmented psychrophilic bacterium isolated from an Antarctic cyanobacterial mat sample.</title>
        <authorList>
            <person name="Reddy G.S."/>
            <person name="Prakash J.S."/>
            <person name="Prabahar V."/>
            <person name="Matsumoto G.I."/>
            <person name="Stackebrandt E."/>
            <person name="Shivaji S."/>
        </authorList>
    </citation>
    <scope>NUCLEOTIDE SEQUENCE [LARGE SCALE GENOMIC DNA]</scope>
    <source>
        <strain evidence="2 3">CMS 76or</strain>
    </source>
</reference>
<keyword evidence="1" id="KW-0472">Membrane</keyword>
<dbReference type="Proteomes" id="UP000030466">
    <property type="component" value="Unassembled WGS sequence"/>
</dbReference>
<dbReference type="AlphaFoldDB" id="A0A0A6VRH9"/>
<comment type="caution">
    <text evidence="2">The sequence shown here is derived from an EMBL/GenBank/DDBJ whole genome shotgun (WGS) entry which is preliminary data.</text>
</comment>
<dbReference type="InterPro" id="IPR025327">
    <property type="entry name" value="DUF4233"/>
</dbReference>
<gene>
    <name evidence="2" type="ORF">GY22_15935</name>
</gene>
<keyword evidence="1" id="KW-0812">Transmembrane</keyword>
<protein>
    <submittedName>
        <fullName evidence="2">Membrane protein</fullName>
    </submittedName>
</protein>
<organism evidence="2 3">
    <name type="scientific">Kocuria rosea subsp. polaris</name>
    <dbReference type="NCBI Taxonomy" id="136273"/>
    <lineage>
        <taxon>Bacteria</taxon>
        <taxon>Bacillati</taxon>
        <taxon>Actinomycetota</taxon>
        <taxon>Actinomycetes</taxon>
        <taxon>Micrococcales</taxon>
        <taxon>Micrococcaceae</taxon>
        <taxon>Kocuria</taxon>
    </lineage>
</organism>
<keyword evidence="3" id="KW-1185">Reference proteome</keyword>
<feature type="transmembrane region" description="Helical" evidence="1">
    <location>
        <begin position="60"/>
        <end position="79"/>
    </location>
</feature>
<evidence type="ECO:0000313" key="3">
    <source>
        <dbReference type="Proteomes" id="UP000030466"/>
    </source>
</evidence>